<feature type="non-terminal residue" evidence="1">
    <location>
        <position position="195"/>
    </location>
</feature>
<comment type="caution">
    <text evidence="1">The sequence shown here is derived from an EMBL/GenBank/DDBJ whole genome shotgun (WGS) entry which is preliminary data.</text>
</comment>
<gene>
    <name evidence="1" type="ORF">AZE42_11364</name>
</gene>
<reference evidence="1 2" key="1">
    <citation type="submission" date="2016-03" db="EMBL/GenBank/DDBJ databases">
        <title>Comparative genomics of the ectomycorrhizal sister species Rhizopogon vinicolor and Rhizopogon vesiculosus (Basidiomycota: Boletales) reveals a divergence of the mating type B locus.</title>
        <authorList>
            <person name="Mujic A.B."/>
            <person name="Kuo A."/>
            <person name="Tritt A."/>
            <person name="Lipzen A."/>
            <person name="Chen C."/>
            <person name="Johnson J."/>
            <person name="Sharma A."/>
            <person name="Barry K."/>
            <person name="Grigoriev I.V."/>
            <person name="Spatafora J.W."/>
        </authorList>
    </citation>
    <scope>NUCLEOTIDE SEQUENCE [LARGE SCALE GENOMIC DNA]</scope>
    <source>
        <strain evidence="1 2">AM-OR11-056</strain>
    </source>
</reference>
<accession>A0A1J8Q5W4</accession>
<name>A0A1J8Q5W4_9AGAM</name>
<evidence type="ECO:0000313" key="2">
    <source>
        <dbReference type="Proteomes" id="UP000183567"/>
    </source>
</evidence>
<sequence>LLQRSQGVPSALRLDTTLPTLRERSVQWLLDGYRAINKPEIIKQAFASCHAGTLFNLSFESLSSRNALQRLRDVQRNEPDLWEQIVTRQYQLPEQRAVEEPPFTDNTDGADRSDVTVEAVAKHIADGNQDMPTGYSLDHDGSLITRNQSAVYESEITLDAQAEVSNTGEEAGVPHFGRGKRTRTANTLYNNFWSH</sequence>
<dbReference type="AlphaFoldDB" id="A0A1J8Q5W4"/>
<evidence type="ECO:0000313" key="1">
    <source>
        <dbReference type="EMBL" id="OJA17054.1"/>
    </source>
</evidence>
<dbReference type="OrthoDB" id="2659073at2759"/>
<feature type="non-terminal residue" evidence="1">
    <location>
        <position position="1"/>
    </location>
</feature>
<protein>
    <submittedName>
        <fullName evidence="1">Uncharacterized protein</fullName>
    </submittedName>
</protein>
<dbReference type="Proteomes" id="UP000183567">
    <property type="component" value="Unassembled WGS sequence"/>
</dbReference>
<proteinExistence type="predicted"/>
<dbReference type="EMBL" id="LVVM01002212">
    <property type="protein sequence ID" value="OJA17054.1"/>
    <property type="molecule type" value="Genomic_DNA"/>
</dbReference>
<organism evidence="1 2">
    <name type="scientific">Rhizopogon vesiculosus</name>
    <dbReference type="NCBI Taxonomy" id="180088"/>
    <lineage>
        <taxon>Eukaryota</taxon>
        <taxon>Fungi</taxon>
        <taxon>Dikarya</taxon>
        <taxon>Basidiomycota</taxon>
        <taxon>Agaricomycotina</taxon>
        <taxon>Agaricomycetes</taxon>
        <taxon>Agaricomycetidae</taxon>
        <taxon>Boletales</taxon>
        <taxon>Suillineae</taxon>
        <taxon>Rhizopogonaceae</taxon>
        <taxon>Rhizopogon</taxon>
    </lineage>
</organism>
<keyword evidence="2" id="KW-1185">Reference proteome</keyword>